<keyword evidence="4" id="KW-1185">Reference proteome</keyword>
<dbReference type="Pfam" id="PF13385">
    <property type="entry name" value="Laminin_G_3"/>
    <property type="match status" value="1"/>
</dbReference>
<dbReference type="InterPro" id="IPR013320">
    <property type="entry name" value="ConA-like_dom_sf"/>
</dbReference>
<dbReference type="PANTHER" id="PTHR24543">
    <property type="entry name" value="MULTICOPPER OXIDASE-RELATED"/>
    <property type="match status" value="1"/>
</dbReference>
<dbReference type="Pfam" id="PF00754">
    <property type="entry name" value="F5_F8_type_C"/>
    <property type="match status" value="2"/>
</dbReference>
<evidence type="ECO:0000259" key="2">
    <source>
        <dbReference type="PROSITE" id="PS50022"/>
    </source>
</evidence>
<evidence type="ECO:0000313" key="4">
    <source>
        <dbReference type="Proteomes" id="UP000275408"/>
    </source>
</evidence>
<dbReference type="OrthoDB" id="5984482at2759"/>
<dbReference type="AlphaFoldDB" id="A0A3M6TKE2"/>
<dbReference type="PROSITE" id="PS01286">
    <property type="entry name" value="FA58C_2"/>
    <property type="match status" value="1"/>
</dbReference>
<evidence type="ECO:0000256" key="1">
    <source>
        <dbReference type="SAM" id="SignalP"/>
    </source>
</evidence>
<dbReference type="CDD" id="cd00057">
    <property type="entry name" value="FA58C"/>
    <property type="match status" value="2"/>
</dbReference>
<comment type="caution">
    <text evidence="3">The sequence shown here is derived from an EMBL/GenBank/DDBJ whole genome shotgun (WGS) entry which is preliminary data.</text>
</comment>
<protein>
    <recommendedName>
        <fullName evidence="2">F5/8 type C domain-containing protein</fullName>
    </recommendedName>
</protein>
<feature type="chain" id="PRO_5018010222" description="F5/8 type C domain-containing protein" evidence="1">
    <location>
        <begin position="18"/>
        <end position="621"/>
    </location>
</feature>
<feature type="signal peptide" evidence="1">
    <location>
        <begin position="1"/>
        <end position="17"/>
    </location>
</feature>
<dbReference type="InterPro" id="IPR000421">
    <property type="entry name" value="FA58C"/>
</dbReference>
<dbReference type="FunFam" id="2.60.120.260:FF:000016">
    <property type="entry name" value="Contactin-associated protein-like 4 isoform 1"/>
    <property type="match status" value="1"/>
</dbReference>
<dbReference type="EMBL" id="RCHS01003444">
    <property type="protein sequence ID" value="RMX41748.1"/>
    <property type="molecule type" value="Genomic_DNA"/>
</dbReference>
<dbReference type="Gene3D" id="2.60.120.260">
    <property type="entry name" value="Galactose-binding domain-like"/>
    <property type="match status" value="2"/>
</dbReference>
<evidence type="ECO:0000313" key="3">
    <source>
        <dbReference type="EMBL" id="RMX41748.1"/>
    </source>
</evidence>
<reference evidence="3 4" key="1">
    <citation type="journal article" date="2018" name="Sci. Rep.">
        <title>Comparative analysis of the Pocillopora damicornis genome highlights role of immune system in coral evolution.</title>
        <authorList>
            <person name="Cunning R."/>
            <person name="Bay R.A."/>
            <person name="Gillette P."/>
            <person name="Baker A.C."/>
            <person name="Traylor-Knowles N."/>
        </authorList>
    </citation>
    <scope>NUCLEOTIDE SEQUENCE [LARGE SCALE GENOMIC DNA]</scope>
    <source>
        <strain evidence="3">RSMAS</strain>
        <tissue evidence="3">Whole animal</tissue>
    </source>
</reference>
<gene>
    <name evidence="3" type="ORF">pdam_00005599</name>
</gene>
<sequence length="621" mass="69693">MLLFLIMLLLHAANLNAQDECEAEVVVQDPIALYPLDAAHGTKEIRDRLGAGVASNVYLAPGPDGNIDSSYEFLGTSTNYIEFPNGAGLDAKNSMTMLCWLFPGGQDGPLFNYRNTGSWGVHLWVVAGKLFVRFTKRDYSFTNFLLHTELKPEDGWKFVGASYDSSSGDAKLWVDGNEVQKLNIGTNLLLATQDSVRMGVKIGDGRFFKGRIAQMQVYNVALSQEQIQAIRSKTQVAECQKPLGMERGFITNAQITASSQWDANHAAVQARLHLKAGGGKQGAWSALANNQNQWLKVDLGYESDIKIIATQGRNVYNQWVTSYKFDYSNDDSSYQYYRDPGSNIDKACGSEILCVSKRFDKLSNKDRDTVVYHKLTLPMKVRYIRVIPWTWHSHISMRMELYGCLGRTEHTIDMHFMDSLNYYLLDSSSPPPGCHSPLGMESRAISDVQISASSQWDANHAAIQGRLNFQAGGGKQGGWSAKANNQNQWLQADLGKVRKVTHLATQGRNGNSQWVKSYKVEFGNDGSTFQFYKEQGADKVCWILICKFFMRYIDFFRQQRPRYHRVQLSELAYNGSLCQNSSLDLSEPYLDEDGDLRMLRAIAWGQCAISGSKKEMNSLLG</sequence>
<name>A0A3M6TKE2_POCDA</name>
<organism evidence="3 4">
    <name type="scientific">Pocillopora damicornis</name>
    <name type="common">Cauliflower coral</name>
    <name type="synonym">Millepora damicornis</name>
    <dbReference type="NCBI Taxonomy" id="46731"/>
    <lineage>
        <taxon>Eukaryota</taxon>
        <taxon>Metazoa</taxon>
        <taxon>Cnidaria</taxon>
        <taxon>Anthozoa</taxon>
        <taxon>Hexacorallia</taxon>
        <taxon>Scleractinia</taxon>
        <taxon>Astrocoeniina</taxon>
        <taxon>Pocilloporidae</taxon>
        <taxon>Pocillopora</taxon>
    </lineage>
</organism>
<accession>A0A3M6TKE2</accession>
<dbReference type="Gene3D" id="2.60.120.200">
    <property type="match status" value="1"/>
</dbReference>
<feature type="domain" description="F5/8 type C" evidence="2">
    <location>
        <begin position="239"/>
        <end position="404"/>
    </location>
</feature>
<dbReference type="SUPFAM" id="SSF49785">
    <property type="entry name" value="Galactose-binding domain-like"/>
    <property type="match status" value="2"/>
</dbReference>
<dbReference type="Proteomes" id="UP000275408">
    <property type="component" value="Unassembled WGS sequence"/>
</dbReference>
<dbReference type="PROSITE" id="PS01285">
    <property type="entry name" value="FA58C_1"/>
    <property type="match status" value="1"/>
</dbReference>
<keyword evidence="1" id="KW-0732">Signal</keyword>
<dbReference type="InterPro" id="IPR008979">
    <property type="entry name" value="Galactose-bd-like_sf"/>
</dbReference>
<dbReference type="SMART" id="SM00231">
    <property type="entry name" value="FA58C"/>
    <property type="match status" value="2"/>
</dbReference>
<dbReference type="SUPFAM" id="SSF49899">
    <property type="entry name" value="Concanavalin A-like lectins/glucanases"/>
    <property type="match status" value="1"/>
</dbReference>
<proteinExistence type="predicted"/>
<feature type="domain" description="F5/8 type C" evidence="2">
    <location>
        <begin position="434"/>
        <end position="535"/>
    </location>
</feature>
<dbReference type="PROSITE" id="PS50022">
    <property type="entry name" value="FA58C_3"/>
    <property type="match status" value="2"/>
</dbReference>